<feature type="region of interest" description="Disordered" evidence="1">
    <location>
        <begin position="1"/>
        <end position="23"/>
    </location>
</feature>
<feature type="compositionally biased region" description="Basic and acidic residues" evidence="1">
    <location>
        <begin position="1025"/>
        <end position="1036"/>
    </location>
</feature>
<gene>
    <name evidence="3" type="ORF">Tco_0727321</name>
</gene>
<sequence>MSSEETKKESTNSDFDDDETHLTGSMVESSRIKKVKKFNFVTKGGKHIHLIEEEINQQKKIEEDAKAETTKHESDVRKEELVDLLGLEVVNKYYNDKLQYDKYCDKMLNRKAESRITNCDVLAKKGPITLKVYREDGTSEIILNFKASDLYLGEWREVVKACPNRTRKGWKTIYEQIRLRMDYIHTIKAKLGINLDIPLSKQDSLDKLNNLANKKRKHADDIHDYFKVNKSLKSSVQYEDHLASTMLNEPILGSRLNDHARTFSALLLAEIDRRKLNPLKQMRTIEQLRRFSASALQELRRLGSIFTSVYATDYKLKKAYKVYKVGKRLLYVKMNKAISLGKGTSKVGIEVQQLSLMDCTWSFKSSSGTLRFGNDHVTAIRGYGDYQIGRLVQNPSSPTPYNLPTKNDWDILFQQMFDEDFNPSPSVVSPVLVVAAPRPADLTGVEEQPQLAQFVDDPFLDILTSASSSQESSSNVQLANPSFNHISKWMKIRPLENSNPRTLKKLCWNILGSMQCKKKFMSSKDWKLVAKGYWQQEGIDFEESFAPVVRIVAIKIFIANAANKNTTIYQMDVKTTFLNGELREEVYVEDLGFGGPVGELSCKSNQEEIHQAAREEALVPTNDQVKIGSSNMRIDLTLTQKESTYQVILDIIKSSPCYNAFLITTDFPEIYMQQFWYQANPKESHMVVVKRIFKYLKGTPNLGDYVATDGCCAQVLWMKSQLADYDIHYDKVSILCDSKSAIAISNNLILYSRTKNIDIRELWYIDEVDTILNSITFLLSYSSKPLSFTLDDFSFIIELKYCDNYASTLTKENVKEVWASLGIRDEKNPNFFSKYLINKSPMKMKYFSSIWRVLMLHIVKCLGCIQGSHDQLNVNHQLIAYSLIWGLDIDIGSILFTDVTTKLLNSKKKYHEQNVCYTRYVSLIIKHLLGESYLNENLTTFNPFHITAASFKDLKADDVPVTSHMLNVANLSAEETDKSSSMTSMQDLSKTKPKADKKKKKNQIPASSQPKSRLLQVSRGSNEPSSDHYYRKADHQNVKEPFITSLGPILMDEDMKDTLSDPKSMPNHCSVIHV</sequence>
<comment type="caution">
    <text evidence="3">The sequence shown here is derived from an EMBL/GenBank/DDBJ whole genome shotgun (WGS) entry which is preliminary data.</text>
</comment>
<feature type="compositionally biased region" description="Polar residues" evidence="1">
    <location>
        <begin position="979"/>
        <end position="988"/>
    </location>
</feature>
<feature type="domain" description="Reverse transcriptase Ty1/copia-type" evidence="2">
    <location>
        <begin position="526"/>
        <end position="590"/>
    </location>
</feature>
<dbReference type="PANTHER" id="PTHR11439:SF495">
    <property type="entry name" value="REVERSE TRANSCRIPTASE, RNA-DEPENDENT DNA POLYMERASE-RELATED"/>
    <property type="match status" value="1"/>
</dbReference>
<protein>
    <submittedName>
        <fullName evidence="3">Ribonuclease H-like domain-containing protein</fullName>
    </submittedName>
</protein>
<dbReference type="Pfam" id="PF07727">
    <property type="entry name" value="RVT_2"/>
    <property type="match status" value="1"/>
</dbReference>
<dbReference type="InterPro" id="IPR013103">
    <property type="entry name" value="RVT_2"/>
</dbReference>
<dbReference type="Proteomes" id="UP001151760">
    <property type="component" value="Unassembled WGS sequence"/>
</dbReference>
<evidence type="ECO:0000313" key="3">
    <source>
        <dbReference type="EMBL" id="GJS77440.1"/>
    </source>
</evidence>
<feature type="compositionally biased region" description="Basic and acidic residues" evidence="1">
    <location>
        <begin position="1"/>
        <end position="11"/>
    </location>
</feature>
<evidence type="ECO:0000256" key="1">
    <source>
        <dbReference type="SAM" id="MobiDB-lite"/>
    </source>
</evidence>
<dbReference type="PANTHER" id="PTHR11439">
    <property type="entry name" value="GAG-POL-RELATED RETROTRANSPOSON"/>
    <property type="match status" value="1"/>
</dbReference>
<keyword evidence="4" id="KW-1185">Reference proteome</keyword>
<feature type="region of interest" description="Disordered" evidence="1">
    <location>
        <begin position="973"/>
        <end position="1036"/>
    </location>
</feature>
<reference evidence="3" key="1">
    <citation type="journal article" date="2022" name="Int. J. Mol. Sci.">
        <title>Draft Genome of Tanacetum Coccineum: Genomic Comparison of Closely Related Tanacetum-Family Plants.</title>
        <authorList>
            <person name="Yamashiro T."/>
            <person name="Shiraishi A."/>
            <person name="Nakayama K."/>
            <person name="Satake H."/>
        </authorList>
    </citation>
    <scope>NUCLEOTIDE SEQUENCE</scope>
</reference>
<dbReference type="EMBL" id="BQNB010010447">
    <property type="protein sequence ID" value="GJS77440.1"/>
    <property type="molecule type" value="Genomic_DNA"/>
</dbReference>
<proteinExistence type="predicted"/>
<organism evidence="3 4">
    <name type="scientific">Tanacetum coccineum</name>
    <dbReference type="NCBI Taxonomy" id="301880"/>
    <lineage>
        <taxon>Eukaryota</taxon>
        <taxon>Viridiplantae</taxon>
        <taxon>Streptophyta</taxon>
        <taxon>Embryophyta</taxon>
        <taxon>Tracheophyta</taxon>
        <taxon>Spermatophyta</taxon>
        <taxon>Magnoliopsida</taxon>
        <taxon>eudicotyledons</taxon>
        <taxon>Gunneridae</taxon>
        <taxon>Pentapetalae</taxon>
        <taxon>asterids</taxon>
        <taxon>campanulids</taxon>
        <taxon>Asterales</taxon>
        <taxon>Asteraceae</taxon>
        <taxon>Asteroideae</taxon>
        <taxon>Anthemideae</taxon>
        <taxon>Anthemidinae</taxon>
        <taxon>Tanacetum</taxon>
    </lineage>
</organism>
<name>A0ABQ4YKB9_9ASTR</name>
<reference evidence="3" key="2">
    <citation type="submission" date="2022-01" db="EMBL/GenBank/DDBJ databases">
        <authorList>
            <person name="Yamashiro T."/>
            <person name="Shiraishi A."/>
            <person name="Satake H."/>
            <person name="Nakayama K."/>
        </authorList>
    </citation>
    <scope>NUCLEOTIDE SEQUENCE</scope>
</reference>
<evidence type="ECO:0000313" key="4">
    <source>
        <dbReference type="Proteomes" id="UP001151760"/>
    </source>
</evidence>
<evidence type="ECO:0000259" key="2">
    <source>
        <dbReference type="Pfam" id="PF07727"/>
    </source>
</evidence>
<accession>A0ABQ4YKB9</accession>